<gene>
    <name evidence="2" type="ORF">BD626DRAFT_223993</name>
</gene>
<sequence length="533" mass="59448">MLTHDCRHLYVCALVDEDDALDDFLDDFDANGLLSLHICAENIRDSVHDFLATVTGLRTLDLAQLCWKIPEGVEPLSMTCDPLPAFPAMSCQPRILKFCSRFARTYDSRGCVSRMHATRSSFATLLAQLDVSQIEGLEIGAEALSLPIASAYTWSSLRELVITGYWMHPHDDPGTFQDPRSRTPASIHAHVHIGTLLVAAPRLLILRIHCRYNTSSPHPYCVVWPGDDSTTHQGTGIRTLDTFELYNPTAMDGVYAQLPPTLRTLSLLSQPHCTSRTTESRFTTTLRANETDFARGVLTPAALMRMLSATALPDLRDLRLSFRDLTDMRLCEFIADSFPRLEFLELHAEAGAQVLWRAPELSACARALVPLVHLQNLRLNTFRSALSVERWQWVQRRDPDESPEQRAREGIALPDIISALFGRHEGDSTDGRGGGTIESTEDTSAGEMHGDMCRRWPALREIWLPQTVTHVGRYNMSTSHREWGVYSVHRNGDGSMGLHKSGSNVPIEEDDASRSQKAFGPSGTEFIAYASYA</sequence>
<protein>
    <recommendedName>
        <fullName evidence="4">F-box domain-containing protein</fullName>
    </recommendedName>
</protein>
<keyword evidence="3" id="KW-1185">Reference proteome</keyword>
<evidence type="ECO:0000256" key="1">
    <source>
        <dbReference type="SAM" id="MobiDB-lite"/>
    </source>
</evidence>
<dbReference type="EMBL" id="VDMD01000051">
    <property type="protein sequence ID" value="TRM57217.1"/>
    <property type="molecule type" value="Genomic_DNA"/>
</dbReference>
<comment type="caution">
    <text evidence="2">The sequence shown here is derived from an EMBL/GenBank/DDBJ whole genome shotgun (WGS) entry which is preliminary data.</text>
</comment>
<dbReference type="OrthoDB" id="2839919at2759"/>
<evidence type="ECO:0000313" key="2">
    <source>
        <dbReference type="EMBL" id="TRM57217.1"/>
    </source>
</evidence>
<organism evidence="2 3">
    <name type="scientific">Schizophyllum amplum</name>
    <dbReference type="NCBI Taxonomy" id="97359"/>
    <lineage>
        <taxon>Eukaryota</taxon>
        <taxon>Fungi</taxon>
        <taxon>Dikarya</taxon>
        <taxon>Basidiomycota</taxon>
        <taxon>Agaricomycotina</taxon>
        <taxon>Agaricomycetes</taxon>
        <taxon>Agaricomycetidae</taxon>
        <taxon>Agaricales</taxon>
        <taxon>Schizophyllaceae</taxon>
        <taxon>Schizophyllum</taxon>
    </lineage>
</organism>
<dbReference type="Proteomes" id="UP000320762">
    <property type="component" value="Unassembled WGS sequence"/>
</dbReference>
<reference evidence="2 3" key="1">
    <citation type="journal article" date="2019" name="New Phytol.">
        <title>Comparative genomics reveals unique wood-decay strategies and fruiting body development in the Schizophyllaceae.</title>
        <authorList>
            <person name="Almasi E."/>
            <person name="Sahu N."/>
            <person name="Krizsan K."/>
            <person name="Balint B."/>
            <person name="Kovacs G.M."/>
            <person name="Kiss B."/>
            <person name="Cseklye J."/>
            <person name="Drula E."/>
            <person name="Henrissat B."/>
            <person name="Nagy I."/>
            <person name="Chovatia M."/>
            <person name="Adam C."/>
            <person name="LaButti K."/>
            <person name="Lipzen A."/>
            <person name="Riley R."/>
            <person name="Grigoriev I.V."/>
            <person name="Nagy L.G."/>
        </authorList>
    </citation>
    <scope>NUCLEOTIDE SEQUENCE [LARGE SCALE GENOMIC DNA]</scope>
    <source>
        <strain evidence="2 3">NL-1724</strain>
    </source>
</reference>
<evidence type="ECO:0000313" key="3">
    <source>
        <dbReference type="Proteomes" id="UP000320762"/>
    </source>
</evidence>
<dbReference type="InterPro" id="IPR032675">
    <property type="entry name" value="LRR_dom_sf"/>
</dbReference>
<name>A0A550BXE5_9AGAR</name>
<dbReference type="AlphaFoldDB" id="A0A550BXE5"/>
<proteinExistence type="predicted"/>
<dbReference type="Gene3D" id="3.80.10.10">
    <property type="entry name" value="Ribonuclease Inhibitor"/>
    <property type="match status" value="1"/>
</dbReference>
<evidence type="ECO:0008006" key="4">
    <source>
        <dbReference type="Google" id="ProtNLM"/>
    </source>
</evidence>
<feature type="region of interest" description="Disordered" evidence="1">
    <location>
        <begin position="423"/>
        <end position="449"/>
    </location>
</feature>
<dbReference type="STRING" id="97359.A0A550BXE5"/>
<accession>A0A550BXE5</accession>